<organism evidence="1 2">
    <name type="scientific">Candidatus Komeilibacteria bacterium CG_4_10_14_0_2_um_filter_37_10</name>
    <dbReference type="NCBI Taxonomy" id="1974470"/>
    <lineage>
        <taxon>Bacteria</taxon>
        <taxon>Candidatus Komeiliibacteriota</taxon>
    </lineage>
</organism>
<name>A0A2M7VGR9_9BACT</name>
<dbReference type="Proteomes" id="UP000230405">
    <property type="component" value="Unassembled WGS sequence"/>
</dbReference>
<dbReference type="EMBL" id="PFPO01000013">
    <property type="protein sequence ID" value="PIZ99724.1"/>
    <property type="molecule type" value="Genomic_DNA"/>
</dbReference>
<evidence type="ECO:0000313" key="1">
    <source>
        <dbReference type="EMBL" id="PIZ99724.1"/>
    </source>
</evidence>
<reference evidence="2" key="1">
    <citation type="submission" date="2017-09" db="EMBL/GenBank/DDBJ databases">
        <title>Depth-based differentiation of microbial function through sediment-hosted aquifers and enrichment of novel symbionts in the deep terrestrial subsurface.</title>
        <authorList>
            <person name="Probst A.J."/>
            <person name="Ladd B."/>
            <person name="Jarett J.K."/>
            <person name="Geller-Mcgrath D.E."/>
            <person name="Sieber C.M.K."/>
            <person name="Emerson J.B."/>
            <person name="Anantharaman K."/>
            <person name="Thomas B.C."/>
            <person name="Malmstrom R."/>
            <person name="Stieglmeier M."/>
            <person name="Klingl A."/>
            <person name="Woyke T."/>
            <person name="Ryan C.M."/>
            <person name="Banfield J.F."/>
        </authorList>
    </citation>
    <scope>NUCLEOTIDE SEQUENCE [LARGE SCALE GENOMIC DNA]</scope>
</reference>
<gene>
    <name evidence="1" type="ORF">COX77_00600</name>
</gene>
<proteinExistence type="predicted"/>
<dbReference type="AlphaFoldDB" id="A0A2M7VGR9"/>
<accession>A0A2M7VGR9</accession>
<sequence length="150" mass="17650">MINVVSIILVALLGVLGNIAYFRYQSKKVGEKEVLKTRLTNLLLPLFITLKHEEINLEWAIKYGDPGDFYSEKPTRLRNKLKDIIKDNLYLADDELHEACVVFMNWSALCDESERYQNIMNNVDTNDTDFENFKKVVYQEYNTERKKYLS</sequence>
<protein>
    <submittedName>
        <fullName evidence="1">Uncharacterized protein</fullName>
    </submittedName>
</protein>
<comment type="caution">
    <text evidence="1">The sequence shown here is derived from an EMBL/GenBank/DDBJ whole genome shotgun (WGS) entry which is preliminary data.</text>
</comment>
<evidence type="ECO:0000313" key="2">
    <source>
        <dbReference type="Proteomes" id="UP000230405"/>
    </source>
</evidence>